<name>J0WRR7_AURST</name>
<feature type="domain" description="F-box" evidence="1">
    <location>
        <begin position="59"/>
        <end position="106"/>
    </location>
</feature>
<dbReference type="SUPFAM" id="SSF81383">
    <property type="entry name" value="F-box domain"/>
    <property type="match status" value="1"/>
</dbReference>
<evidence type="ECO:0000259" key="1">
    <source>
        <dbReference type="PROSITE" id="PS50181"/>
    </source>
</evidence>
<proteinExistence type="predicted"/>
<dbReference type="InParanoid" id="J0WRR7"/>
<dbReference type="InterPro" id="IPR036047">
    <property type="entry name" value="F-box-like_dom_sf"/>
</dbReference>
<organism evidence="2 3">
    <name type="scientific">Auricularia subglabra (strain TFB-10046 / SS5)</name>
    <name type="common">White-rot fungus</name>
    <name type="synonym">Auricularia delicata (strain TFB10046)</name>
    <dbReference type="NCBI Taxonomy" id="717982"/>
    <lineage>
        <taxon>Eukaryota</taxon>
        <taxon>Fungi</taxon>
        <taxon>Dikarya</taxon>
        <taxon>Basidiomycota</taxon>
        <taxon>Agaricomycotina</taxon>
        <taxon>Agaricomycetes</taxon>
        <taxon>Auriculariales</taxon>
        <taxon>Auriculariaceae</taxon>
        <taxon>Auricularia</taxon>
    </lineage>
</organism>
<evidence type="ECO:0000313" key="3">
    <source>
        <dbReference type="Proteomes" id="UP000006514"/>
    </source>
</evidence>
<dbReference type="PROSITE" id="PS50181">
    <property type="entry name" value="FBOX"/>
    <property type="match status" value="1"/>
</dbReference>
<keyword evidence="3" id="KW-1185">Reference proteome</keyword>
<dbReference type="AlphaFoldDB" id="J0WRR7"/>
<sequence>MVAGFQRLAETRAKVCHIPHQLLLSTLFLYSADTSSQLQAVSSLARRELTRFAASLNERNTLVSLPSPVLSRILFFTPLSDCVHVSQTCSLLHKRILEMPQVWAAVSVQESHGMDESGWQLNDERMDMLIRRSAPEPLARLRLVWKSDHTDLFARLLDDTLPRVRALSITAPLRSSWEWHLLFPHVVAPAPRAPASTAGLMAALAAPAPLLESFGIAMFSHPLFTDESAVGPTQLPADLFGGACGSLRTCGLTNVSLPPGGCAAFANVRALDWRTDHKAVSRDSLLALLDSFPCLETLRLMASDLEWAPAPLAVAPRRVQNVHLDVPRVAHAAAFLEDLGADCFVFDELTLDPETRLFDVLAASEAFEMTAVMAGTRLCEATARFHGRDLRVRCHPAEPMEYFGGRMPCIPEVPALGALTSFGIHEFFWPNVADPMNIMGDSVEIPAFPALRELRVFLASCADYNAELEDGAGVLQQHDLVPFDTPVLERVHLSYTLVDACGAAPNAAADFWTRHLEREMGGFPAPSACSCKATLGLSLLDVHAFLAHTVLADFSNPPRLKSIALTGIECADADGGAEGMALLTALADDVRVSPESEPTNCDVGADVWWTTGLGHMFRDSLL</sequence>
<accession>J0WRR7</accession>
<reference evidence="3" key="1">
    <citation type="journal article" date="2012" name="Science">
        <title>The Paleozoic origin of enzymatic lignin decomposition reconstructed from 31 fungal genomes.</title>
        <authorList>
            <person name="Floudas D."/>
            <person name="Binder M."/>
            <person name="Riley R."/>
            <person name="Barry K."/>
            <person name="Blanchette R.A."/>
            <person name="Henrissat B."/>
            <person name="Martinez A.T."/>
            <person name="Otillar R."/>
            <person name="Spatafora J.W."/>
            <person name="Yadav J.S."/>
            <person name="Aerts A."/>
            <person name="Benoit I."/>
            <person name="Boyd A."/>
            <person name="Carlson A."/>
            <person name="Copeland A."/>
            <person name="Coutinho P.M."/>
            <person name="de Vries R.P."/>
            <person name="Ferreira P."/>
            <person name="Findley K."/>
            <person name="Foster B."/>
            <person name="Gaskell J."/>
            <person name="Glotzer D."/>
            <person name="Gorecki P."/>
            <person name="Heitman J."/>
            <person name="Hesse C."/>
            <person name="Hori C."/>
            <person name="Igarashi K."/>
            <person name="Jurgens J.A."/>
            <person name="Kallen N."/>
            <person name="Kersten P."/>
            <person name="Kohler A."/>
            <person name="Kuees U."/>
            <person name="Kumar T.K.A."/>
            <person name="Kuo A."/>
            <person name="LaButti K."/>
            <person name="Larrondo L.F."/>
            <person name="Lindquist E."/>
            <person name="Ling A."/>
            <person name="Lombard V."/>
            <person name="Lucas S."/>
            <person name="Lundell T."/>
            <person name="Martin R."/>
            <person name="McLaughlin D.J."/>
            <person name="Morgenstern I."/>
            <person name="Morin E."/>
            <person name="Murat C."/>
            <person name="Nagy L.G."/>
            <person name="Nolan M."/>
            <person name="Ohm R.A."/>
            <person name="Patyshakuliyeva A."/>
            <person name="Rokas A."/>
            <person name="Ruiz-Duenas F.J."/>
            <person name="Sabat G."/>
            <person name="Salamov A."/>
            <person name="Samejima M."/>
            <person name="Schmutz J."/>
            <person name="Slot J.C."/>
            <person name="St John F."/>
            <person name="Stenlid J."/>
            <person name="Sun H."/>
            <person name="Sun S."/>
            <person name="Syed K."/>
            <person name="Tsang A."/>
            <person name="Wiebenga A."/>
            <person name="Young D."/>
            <person name="Pisabarro A."/>
            <person name="Eastwood D.C."/>
            <person name="Martin F."/>
            <person name="Cullen D."/>
            <person name="Grigoriev I.V."/>
            <person name="Hibbett D.S."/>
        </authorList>
    </citation>
    <scope>NUCLEOTIDE SEQUENCE [LARGE SCALE GENOMIC DNA]</scope>
    <source>
        <strain evidence="3">TFB10046</strain>
    </source>
</reference>
<dbReference type="InterPro" id="IPR001810">
    <property type="entry name" value="F-box_dom"/>
</dbReference>
<dbReference type="KEGG" id="adl:AURDEDRAFT_176247"/>
<gene>
    <name evidence="2" type="ORF">AURDEDRAFT_176247</name>
</gene>
<evidence type="ECO:0000313" key="2">
    <source>
        <dbReference type="EMBL" id="EJD34704.1"/>
    </source>
</evidence>
<protein>
    <recommendedName>
        <fullName evidence="1">F-box domain-containing protein</fullName>
    </recommendedName>
</protein>
<dbReference type="EMBL" id="JH687926">
    <property type="protein sequence ID" value="EJD34704.1"/>
    <property type="molecule type" value="Genomic_DNA"/>
</dbReference>
<dbReference type="Proteomes" id="UP000006514">
    <property type="component" value="Unassembled WGS sequence"/>
</dbReference>